<evidence type="ECO:0000313" key="8">
    <source>
        <dbReference type="Proteomes" id="UP000197153"/>
    </source>
</evidence>
<feature type="domain" description="AAA+ ATPase" evidence="6">
    <location>
        <begin position="301"/>
        <end position="437"/>
    </location>
</feature>
<keyword evidence="8" id="KW-1185">Reference proteome</keyword>
<keyword evidence="1" id="KW-0547">Nucleotide-binding</keyword>
<gene>
    <name evidence="7" type="ORF">Y958_26755</name>
</gene>
<dbReference type="InterPro" id="IPR027417">
    <property type="entry name" value="P-loop_NTPase"/>
</dbReference>
<dbReference type="Proteomes" id="UP000197153">
    <property type="component" value="Chromosome 3"/>
</dbReference>
<dbReference type="InterPro" id="IPR003959">
    <property type="entry name" value="ATPase_AAA_core"/>
</dbReference>
<dbReference type="GO" id="GO:0016887">
    <property type="term" value="F:ATP hydrolysis activity"/>
    <property type="evidence" value="ECO:0007669"/>
    <property type="project" value="InterPro"/>
</dbReference>
<evidence type="ECO:0000259" key="6">
    <source>
        <dbReference type="SMART" id="SM00382"/>
    </source>
</evidence>
<dbReference type="Gene3D" id="3.40.50.300">
    <property type="entry name" value="P-loop containing nucleotide triphosphate hydrolases"/>
    <property type="match status" value="1"/>
</dbReference>
<feature type="region of interest" description="Disordered" evidence="5">
    <location>
        <begin position="557"/>
        <end position="579"/>
    </location>
</feature>
<dbReference type="CDD" id="cd19507">
    <property type="entry name" value="RecA-like_Ycf46-like"/>
    <property type="match status" value="1"/>
</dbReference>
<organism evidence="7 8">
    <name type="scientific">Nitrospirillum viridazoti CBAmc</name>
    <dbReference type="NCBI Taxonomy" id="1441467"/>
    <lineage>
        <taxon>Bacteria</taxon>
        <taxon>Pseudomonadati</taxon>
        <taxon>Pseudomonadota</taxon>
        <taxon>Alphaproteobacteria</taxon>
        <taxon>Rhodospirillales</taxon>
        <taxon>Azospirillaceae</taxon>
        <taxon>Nitrospirillum</taxon>
        <taxon>Nitrospirillum viridazoti</taxon>
    </lineage>
</organism>
<accession>A0A248K0H2</accession>
<sequence>MGPAMWGGGDSMAPENMPMAEPFLGELQNLVRAHYPLIHISTHEEDRCLTAIRLLAAQMDKKVFLWSTSRGCHAMDPAEDVPAASRYRLADLTAAIEFFEKQVTTKARDDNGFIFVLLDPFPYLSDRSINPIYRRRLRDFAISIRTKSYQASCLVISPTGEMPVELEKEVTVIDFPLPSRAEITGYMNSLLDRLGTRTAITVDDDPGLTEKLVDAALGLTLAEIEGALVKAVVEDTHLTAEAVDKIFRQKQQIVRKSGVLDYIDTGSLALSEIGGLKVFKEWLRIRAATFSPKARGFGIEAPKGVLLTGIPGCGKSWAAKCVAASWRLPLVRLDMGKIYSALIGSSEEHMRHAIQTAEAIAPCILWIDEIEKGLPRPRGYIGDSGVSLRVLGKFLTWMQEKTAPVFVFATANQIDLLPPEVLRKGRFDEVFFVDLPSSAERREILRIHLSRVGRDPQQLDLEELVRLSGPEFLGDSLSLTGAELAAWINEALIHAFDRGADDLMMDDFRLIARQTVPLAQMRQEEIREMREWASMHAMDASAAIHRRSQLTPELGVLEGGASAGGLPSGELKDVAAPDP</sequence>
<feature type="compositionally biased region" description="Basic and acidic residues" evidence="5">
    <location>
        <begin position="570"/>
        <end position="579"/>
    </location>
</feature>
<dbReference type="PANTHER" id="PTHR42960">
    <property type="entry name" value="YCF46 PROTEIN"/>
    <property type="match status" value="1"/>
</dbReference>
<feature type="compositionally biased region" description="Gly residues" evidence="5">
    <location>
        <begin position="557"/>
        <end position="567"/>
    </location>
</feature>
<dbReference type="AlphaFoldDB" id="A0A248K0H2"/>
<dbReference type="SMART" id="SM00382">
    <property type="entry name" value="AAA"/>
    <property type="match status" value="1"/>
</dbReference>
<evidence type="ECO:0000256" key="4">
    <source>
        <dbReference type="ARBA" id="ARBA00040480"/>
    </source>
</evidence>
<protein>
    <recommendedName>
        <fullName evidence="4">Uncharacterized AAA domain-containing protein ycf46</fullName>
    </recommendedName>
</protein>
<evidence type="ECO:0000256" key="2">
    <source>
        <dbReference type="ARBA" id="ARBA00022840"/>
    </source>
</evidence>
<keyword evidence="2" id="KW-0067">ATP-binding</keyword>
<dbReference type="EMBL" id="CP022112">
    <property type="protein sequence ID" value="ASG24475.1"/>
    <property type="molecule type" value="Genomic_DNA"/>
</dbReference>
<dbReference type="Pfam" id="PF00004">
    <property type="entry name" value="AAA"/>
    <property type="match status" value="1"/>
</dbReference>
<dbReference type="InterPro" id="IPR052381">
    <property type="entry name" value="AAA_domain_protein"/>
</dbReference>
<dbReference type="GO" id="GO:0005524">
    <property type="term" value="F:ATP binding"/>
    <property type="evidence" value="ECO:0007669"/>
    <property type="project" value="UniProtKB-KW"/>
</dbReference>
<dbReference type="InterPro" id="IPR003593">
    <property type="entry name" value="AAA+_ATPase"/>
</dbReference>
<name>A0A248K0H2_9PROT</name>
<dbReference type="SUPFAM" id="SSF52540">
    <property type="entry name" value="P-loop containing nucleoside triphosphate hydrolases"/>
    <property type="match status" value="1"/>
</dbReference>
<evidence type="ECO:0000256" key="3">
    <source>
        <dbReference type="ARBA" id="ARBA00038088"/>
    </source>
</evidence>
<evidence type="ECO:0000256" key="5">
    <source>
        <dbReference type="SAM" id="MobiDB-lite"/>
    </source>
</evidence>
<evidence type="ECO:0000313" key="7">
    <source>
        <dbReference type="EMBL" id="ASG24475.1"/>
    </source>
</evidence>
<proteinExistence type="inferred from homology"/>
<dbReference type="Gene3D" id="1.10.8.60">
    <property type="match status" value="1"/>
</dbReference>
<dbReference type="KEGG" id="nao:Y958_26755"/>
<dbReference type="PANTHER" id="PTHR42960:SF1">
    <property type="entry name" value="YCF46 PROTEIN"/>
    <property type="match status" value="1"/>
</dbReference>
<reference evidence="7 8" key="1">
    <citation type="submission" date="2017-06" db="EMBL/GenBank/DDBJ databases">
        <title>Complete genome sequence of Nitrospirillum amazonense strain CBAmC, an endophytic nitrogen-fixing and plant growth-promoting bacterium, isolated from sugarcane.</title>
        <authorList>
            <person name="Schwab S."/>
            <person name="dos Santos Teixeira K.R."/>
            <person name="Simoes Araujo J.L."/>
            <person name="Soares Vidal M."/>
            <person name="Borges de Freitas H.R."/>
            <person name="Rivello Crivelaro A.L."/>
            <person name="Bueno de Camargo Nunes A."/>
            <person name="dos Santos C.M."/>
            <person name="Palmeira da Silva Rosa D."/>
            <person name="da Silva Padilha D."/>
            <person name="da Silva E."/>
            <person name="Araujo Terra L."/>
            <person name="Soares Mendes V."/>
            <person name="Farinelli L."/>
            <person name="Magalhaes Cruz L."/>
            <person name="Baldani J.I."/>
        </authorList>
    </citation>
    <scope>NUCLEOTIDE SEQUENCE [LARGE SCALE GENOMIC DNA]</scope>
    <source>
        <strain evidence="7 8">CBAmC</strain>
    </source>
</reference>
<comment type="similarity">
    <text evidence="3">Belongs to the AAA ATPase family. Highly divergent.</text>
</comment>
<evidence type="ECO:0000256" key="1">
    <source>
        <dbReference type="ARBA" id="ARBA00022741"/>
    </source>
</evidence>